<dbReference type="Pfam" id="PF09835">
    <property type="entry name" value="DUF2062"/>
    <property type="match status" value="1"/>
</dbReference>
<feature type="transmembrane region" description="Helical" evidence="1">
    <location>
        <begin position="12"/>
        <end position="31"/>
    </location>
</feature>
<reference evidence="3" key="1">
    <citation type="submission" date="2020-06" db="EMBL/GenBank/DDBJ databases">
        <title>Analysis procedures for assessing recovery of high quality, complete, closed genomes from Nanopore long read metagenome sequencing.</title>
        <authorList>
            <person name="Bessarab I."/>
            <person name="Arumugam K."/>
            <person name="Haryono M."/>
            <person name="Liu X."/>
            <person name="Roy S."/>
            <person name="Zuniga-Montanez R.E."/>
            <person name="Qiu G."/>
            <person name="Drautz-Moses D.I."/>
            <person name="Law Y.Y."/>
            <person name="Wuertz S."/>
            <person name="Lauro F.M."/>
            <person name="Huson D.H."/>
            <person name="Williams R.B."/>
        </authorList>
    </citation>
    <scope>NUCLEOTIDE SEQUENCE [LARGE SCALE GENOMIC DNA]</scope>
    <source>
        <strain evidence="3">SSD2</strain>
    </source>
</reference>
<name>A0A7L6AR44_9GAMM</name>
<evidence type="ECO:0000313" key="3">
    <source>
        <dbReference type="EMBL" id="QLQ31520.1"/>
    </source>
</evidence>
<dbReference type="KEGG" id="this:HZT40_07880"/>
<proteinExistence type="predicted"/>
<evidence type="ECO:0000313" key="4">
    <source>
        <dbReference type="Proteomes" id="UP000510621"/>
    </source>
</evidence>
<evidence type="ECO:0000256" key="1">
    <source>
        <dbReference type="SAM" id="Phobius"/>
    </source>
</evidence>
<keyword evidence="1" id="KW-0812">Transmembrane</keyword>
<keyword evidence="4" id="KW-1185">Reference proteome</keyword>
<dbReference type="Proteomes" id="UP000510621">
    <property type="component" value="Chromosome"/>
</dbReference>
<dbReference type="EMBL" id="CP059265">
    <property type="protein sequence ID" value="QLQ31520.1"/>
    <property type="molecule type" value="Genomic_DNA"/>
</dbReference>
<keyword evidence="1" id="KW-1133">Transmembrane helix</keyword>
<sequence length="56" mass="6221">MPHIWQPLLTGTVVVASISALAGYYGVHLLWRLSILHHLKNARNARLPPSPLRPTS</sequence>
<protein>
    <submittedName>
        <fullName evidence="3">DUF2062 domain-containing protein</fullName>
    </submittedName>
</protein>
<evidence type="ECO:0000259" key="2">
    <source>
        <dbReference type="Pfam" id="PF09835"/>
    </source>
</evidence>
<gene>
    <name evidence="3" type="ORF">HZT40_07880</name>
</gene>
<dbReference type="InterPro" id="IPR018639">
    <property type="entry name" value="DUF2062"/>
</dbReference>
<organism evidence="3 4">
    <name type="scientific">Candidatus Thiothrix singaporensis</name>
    <dbReference type="NCBI Taxonomy" id="2799669"/>
    <lineage>
        <taxon>Bacteria</taxon>
        <taxon>Pseudomonadati</taxon>
        <taxon>Pseudomonadota</taxon>
        <taxon>Gammaproteobacteria</taxon>
        <taxon>Thiotrichales</taxon>
        <taxon>Thiotrichaceae</taxon>
        <taxon>Thiothrix</taxon>
    </lineage>
</organism>
<dbReference type="AlphaFoldDB" id="A0A7L6AR44"/>
<accession>A0A7L6AR44</accession>
<keyword evidence="1" id="KW-0472">Membrane</keyword>
<feature type="domain" description="DUF2062" evidence="2">
    <location>
        <begin position="3"/>
        <end position="38"/>
    </location>
</feature>